<name>A0AAN6S5C6_9PEZI</name>
<accession>A0AAN6S5C6</accession>
<sequence>MAYSGDCTNSASNMPAATKCSSGIHAARTTASRVWSSYETITKFKTNEAYALWFGLPQLFIPQTPHMLRVTVLLALRRLWLLALPAGIVLKVRGFSWFMSVALPLTAIDLWPRVRSCRTNGHGPRRSAN</sequence>
<organism evidence="1 2">
    <name type="scientific">Diplogelasinospora grovesii</name>
    <dbReference type="NCBI Taxonomy" id="303347"/>
    <lineage>
        <taxon>Eukaryota</taxon>
        <taxon>Fungi</taxon>
        <taxon>Dikarya</taxon>
        <taxon>Ascomycota</taxon>
        <taxon>Pezizomycotina</taxon>
        <taxon>Sordariomycetes</taxon>
        <taxon>Sordariomycetidae</taxon>
        <taxon>Sordariales</taxon>
        <taxon>Diplogelasinosporaceae</taxon>
        <taxon>Diplogelasinospora</taxon>
    </lineage>
</organism>
<dbReference type="EMBL" id="MU853794">
    <property type="protein sequence ID" value="KAK3940608.1"/>
    <property type="molecule type" value="Genomic_DNA"/>
</dbReference>
<dbReference type="Proteomes" id="UP001303473">
    <property type="component" value="Unassembled WGS sequence"/>
</dbReference>
<evidence type="ECO:0000313" key="2">
    <source>
        <dbReference type="Proteomes" id="UP001303473"/>
    </source>
</evidence>
<gene>
    <name evidence="1" type="ORF">QBC46DRAFT_408134</name>
</gene>
<comment type="caution">
    <text evidence="1">The sequence shown here is derived from an EMBL/GenBank/DDBJ whole genome shotgun (WGS) entry which is preliminary data.</text>
</comment>
<protein>
    <submittedName>
        <fullName evidence="1">Uncharacterized protein</fullName>
    </submittedName>
</protein>
<evidence type="ECO:0000313" key="1">
    <source>
        <dbReference type="EMBL" id="KAK3940608.1"/>
    </source>
</evidence>
<dbReference type="AlphaFoldDB" id="A0AAN6S5C6"/>
<keyword evidence="2" id="KW-1185">Reference proteome</keyword>
<reference evidence="2" key="1">
    <citation type="journal article" date="2023" name="Mol. Phylogenet. Evol.">
        <title>Genome-scale phylogeny and comparative genomics of the fungal order Sordariales.</title>
        <authorList>
            <person name="Hensen N."/>
            <person name="Bonometti L."/>
            <person name="Westerberg I."/>
            <person name="Brannstrom I.O."/>
            <person name="Guillou S."/>
            <person name="Cros-Aarteil S."/>
            <person name="Calhoun S."/>
            <person name="Haridas S."/>
            <person name="Kuo A."/>
            <person name="Mondo S."/>
            <person name="Pangilinan J."/>
            <person name="Riley R."/>
            <person name="LaButti K."/>
            <person name="Andreopoulos B."/>
            <person name="Lipzen A."/>
            <person name="Chen C."/>
            <person name="Yan M."/>
            <person name="Daum C."/>
            <person name="Ng V."/>
            <person name="Clum A."/>
            <person name="Steindorff A."/>
            <person name="Ohm R.A."/>
            <person name="Martin F."/>
            <person name="Silar P."/>
            <person name="Natvig D.O."/>
            <person name="Lalanne C."/>
            <person name="Gautier V."/>
            <person name="Ament-Velasquez S.L."/>
            <person name="Kruys A."/>
            <person name="Hutchinson M.I."/>
            <person name="Powell A.J."/>
            <person name="Barry K."/>
            <person name="Miller A.N."/>
            <person name="Grigoriev I.V."/>
            <person name="Debuchy R."/>
            <person name="Gladieux P."/>
            <person name="Hiltunen Thoren M."/>
            <person name="Johannesson H."/>
        </authorList>
    </citation>
    <scope>NUCLEOTIDE SEQUENCE [LARGE SCALE GENOMIC DNA]</scope>
    <source>
        <strain evidence="2">CBS 340.73</strain>
    </source>
</reference>
<proteinExistence type="predicted"/>